<dbReference type="InterPro" id="IPR027417">
    <property type="entry name" value="P-loop_NTPase"/>
</dbReference>
<dbReference type="CDD" id="cd19491">
    <property type="entry name" value="XRCC3"/>
    <property type="match status" value="1"/>
</dbReference>
<evidence type="ECO:0000256" key="1">
    <source>
        <dbReference type="ARBA" id="ARBA00004123"/>
    </source>
</evidence>
<keyword evidence="5" id="KW-0234">DNA repair</keyword>
<evidence type="ECO:0000256" key="4">
    <source>
        <dbReference type="ARBA" id="ARBA00022840"/>
    </source>
</evidence>
<comment type="subcellular location">
    <subcellularLocation>
        <location evidence="1">Nucleus</location>
    </subcellularLocation>
</comment>
<dbReference type="PROSITE" id="PS50162">
    <property type="entry name" value="RECA_2"/>
    <property type="match status" value="1"/>
</dbReference>
<dbReference type="EMBL" id="JAHIBW010000025">
    <property type="protein sequence ID" value="KAG7297900.1"/>
    <property type="molecule type" value="Genomic_DNA"/>
</dbReference>
<dbReference type="Gene3D" id="3.40.50.300">
    <property type="entry name" value="P-loop containing nucleotide triphosphate hydrolases"/>
    <property type="match status" value="1"/>
</dbReference>
<dbReference type="InterPro" id="IPR013632">
    <property type="entry name" value="Rad51_C"/>
</dbReference>
<dbReference type="Pfam" id="PF08423">
    <property type="entry name" value="Rad51"/>
    <property type="match status" value="1"/>
</dbReference>
<proteinExistence type="predicted"/>
<dbReference type="PIRSF" id="PIRSF005856">
    <property type="entry name" value="Rad51"/>
    <property type="match status" value="1"/>
</dbReference>
<evidence type="ECO:0000259" key="7">
    <source>
        <dbReference type="PROSITE" id="PS50162"/>
    </source>
</evidence>
<dbReference type="InterPro" id="IPR047348">
    <property type="entry name" value="XRCC3-like_C"/>
</dbReference>
<dbReference type="PANTHER" id="PTHR46487:SF1">
    <property type="entry name" value="DNA REPAIR PROTEIN XRCC3"/>
    <property type="match status" value="1"/>
</dbReference>
<dbReference type="PANTHER" id="PTHR46487">
    <property type="entry name" value="DNA REPAIR PROTEIN XRCC3"/>
    <property type="match status" value="1"/>
</dbReference>
<evidence type="ECO:0000256" key="5">
    <source>
        <dbReference type="ARBA" id="ARBA00023204"/>
    </source>
</evidence>
<keyword evidence="6" id="KW-0539">Nucleus</keyword>
<evidence type="ECO:0000313" key="9">
    <source>
        <dbReference type="Proteomes" id="UP000823941"/>
    </source>
</evidence>
<evidence type="ECO:0000313" key="8">
    <source>
        <dbReference type="EMBL" id="KAG7297900.1"/>
    </source>
</evidence>
<feature type="domain" description="RecA family profile 1" evidence="7">
    <location>
        <begin position="45"/>
        <end position="208"/>
    </location>
</feature>
<name>A0ABQ7PZI0_PLUXY</name>
<dbReference type="InterPro" id="IPR020588">
    <property type="entry name" value="RecA_ATP-bd"/>
</dbReference>
<keyword evidence="3" id="KW-0227">DNA damage</keyword>
<dbReference type="InterPro" id="IPR016467">
    <property type="entry name" value="DNA_recomb/repair_RecA-like"/>
</dbReference>
<protein>
    <recommendedName>
        <fullName evidence="7">RecA family profile 1 domain-containing protein</fullName>
    </recommendedName>
</protein>
<gene>
    <name evidence="8" type="ORF">JYU34_018655</name>
</gene>
<accession>A0ABQ7PZI0</accession>
<comment type="caution">
    <text evidence="8">The sequence shown here is derived from an EMBL/GenBank/DDBJ whole genome shotgun (WGS) entry which is preliminary data.</text>
</comment>
<keyword evidence="9" id="KW-1185">Reference proteome</keyword>
<keyword evidence="2" id="KW-0547">Nucleotide-binding</keyword>
<organism evidence="8 9">
    <name type="scientific">Plutella xylostella</name>
    <name type="common">Diamondback moth</name>
    <name type="synonym">Plutella maculipennis</name>
    <dbReference type="NCBI Taxonomy" id="51655"/>
    <lineage>
        <taxon>Eukaryota</taxon>
        <taxon>Metazoa</taxon>
        <taxon>Ecdysozoa</taxon>
        <taxon>Arthropoda</taxon>
        <taxon>Hexapoda</taxon>
        <taxon>Insecta</taxon>
        <taxon>Pterygota</taxon>
        <taxon>Neoptera</taxon>
        <taxon>Endopterygota</taxon>
        <taxon>Lepidoptera</taxon>
        <taxon>Glossata</taxon>
        <taxon>Ditrysia</taxon>
        <taxon>Yponomeutoidea</taxon>
        <taxon>Plutellidae</taxon>
        <taxon>Plutella</taxon>
    </lineage>
</organism>
<evidence type="ECO:0000256" key="3">
    <source>
        <dbReference type="ARBA" id="ARBA00022763"/>
    </source>
</evidence>
<reference evidence="8 9" key="1">
    <citation type="submission" date="2021-06" db="EMBL/GenBank/DDBJ databases">
        <title>A haploid diamondback moth (Plutella xylostella L.) genome assembly resolves 31 chromosomes and identifies a diamide resistance mutation.</title>
        <authorList>
            <person name="Ward C.M."/>
            <person name="Perry K.D."/>
            <person name="Baker G."/>
            <person name="Powis K."/>
            <person name="Heckel D.G."/>
            <person name="Baxter S.W."/>
        </authorList>
    </citation>
    <scope>NUCLEOTIDE SEQUENCE [LARGE SCALE GENOMIC DNA]</scope>
    <source>
        <strain evidence="8 9">LV</strain>
        <tissue evidence="8">Single pupa</tissue>
    </source>
</reference>
<sequence length="291" mass="32226">MAPWSIRQLTNLNSEDIALLKNVAAESSSPVIVTGHRLLVMKNVLPKRVATGCMSVDGLLLGGFQRGCLTEVYGESGSGKTQVAIQAAVSNWPSGTVYICTEDLFPVKRFNQISKNNINYHPSHDYGKSVFVEHVTESQELLSCIRIRLPKLLESNNVSLVVIDSVAAPFRSETTNYIQRAEELREMAISLLKVAREFNLAVVCINQVTSSMEGTGDNVLPSLGLAWSNMVATRLWLRKSRSICLNQDNYHHEDMAQNMVQVRELYVAFAPDLPNEAAEFIITESGLKAIQ</sequence>
<evidence type="ECO:0000256" key="6">
    <source>
        <dbReference type="ARBA" id="ARBA00023242"/>
    </source>
</evidence>
<evidence type="ECO:0000256" key="2">
    <source>
        <dbReference type="ARBA" id="ARBA00022741"/>
    </source>
</evidence>
<keyword evidence="4" id="KW-0067">ATP-binding</keyword>
<dbReference type="Proteomes" id="UP000823941">
    <property type="component" value="Chromosome 25"/>
</dbReference>
<dbReference type="SUPFAM" id="SSF52540">
    <property type="entry name" value="P-loop containing nucleoside triphosphate hydrolases"/>
    <property type="match status" value="1"/>
</dbReference>